<keyword evidence="4" id="KW-1185">Reference proteome</keyword>
<dbReference type="GeneID" id="96087271"/>
<dbReference type="InterPro" id="IPR057218">
    <property type="entry name" value="DUF7896"/>
</dbReference>
<feature type="compositionally biased region" description="Polar residues" evidence="1">
    <location>
        <begin position="579"/>
        <end position="590"/>
    </location>
</feature>
<comment type="caution">
    <text evidence="3">The sequence shown here is derived from an EMBL/GenBank/DDBJ whole genome shotgun (WGS) entry which is preliminary data.</text>
</comment>
<evidence type="ECO:0000313" key="3">
    <source>
        <dbReference type="EMBL" id="KAL1795133.1"/>
    </source>
</evidence>
<feature type="region of interest" description="Disordered" evidence="1">
    <location>
        <begin position="364"/>
        <end position="447"/>
    </location>
</feature>
<proteinExistence type="predicted"/>
<dbReference type="Proteomes" id="UP001578633">
    <property type="component" value="Chromosome 6"/>
</dbReference>
<feature type="domain" description="DUF7896" evidence="2">
    <location>
        <begin position="494"/>
        <end position="573"/>
    </location>
</feature>
<feature type="compositionally biased region" description="Basic residues" evidence="1">
    <location>
        <begin position="534"/>
        <end position="544"/>
    </location>
</feature>
<dbReference type="RefSeq" id="XP_069305717.1">
    <property type="nucleotide sequence ID" value="XM_069453135.1"/>
</dbReference>
<feature type="compositionally biased region" description="Low complexity" evidence="1">
    <location>
        <begin position="378"/>
        <end position="399"/>
    </location>
</feature>
<feature type="region of interest" description="Disordered" evidence="1">
    <location>
        <begin position="576"/>
        <end position="598"/>
    </location>
</feature>
<gene>
    <name evidence="3" type="ORF">ACET3X_006949</name>
</gene>
<sequence length="697" mass="76708">MVLKSTCSPSQPAPSLIHRLAILQRKHPQSCFLLDNHRPSPTFASYTATSRATTLFLLYRTIPSHYPSDVMAATLSNSSSSSSSSNSYVDFLEQAKRNFCLSNAHLSHDELNRAWFQAACQTSQPSMAHEVPRSMAFTTSDMAQLPTTAFESMDRTRSAPVMDRSDSAMASGLQRSNTTYSDWQSMAQEQNTDYTLYPDTSMRRQPTLQSVPETAYNSIAEYSVGDYVNSCIQPDNSSLPTPQHSQQLQLTPNLQWSSSSDVSSPSTPSTTLMTPVTQSSNMSRQGSYNPLFFDNISMSRNQSNSSCMPILAEDGSFPYSFDVASKPISESADGSHFVNFTGSSSEAFLSSSLPASAALASSDNDQSCLAEDMRRSTSAESSEGYSSEISASSSNSSRQSQREREIVAQATSRKIAPKAIDNNDKIESASSNAQMTRIRSEDGSSKTVGVLSKTPYVRPQHPKIKCNFCNERPDGFRGTHELDRHIARAHASRRKGYICVDSSADKKFLANCKHCRNKKVYGAYYNAAAHLRRAHFHPRKRGRKGKNDEKRGGIGGGDHPPMEYLKQNWIKEVEVDNKPTPQSPGSQSDNDAAEHIDNSFDTPSYDMDNTAVPAVAPAAAAYPASQQPLPMQVPMPMPVQMINQVPVDSTQFNMDYGMSMHASEPMVFDNTAFFDPNLPVSTDMSNFQFDAYMGPPM</sequence>
<feature type="compositionally biased region" description="Polar residues" evidence="1">
    <location>
        <begin position="173"/>
        <end position="184"/>
    </location>
</feature>
<feature type="compositionally biased region" description="Low complexity" evidence="1">
    <location>
        <begin position="257"/>
        <end position="277"/>
    </location>
</feature>
<evidence type="ECO:0000256" key="1">
    <source>
        <dbReference type="SAM" id="MobiDB-lite"/>
    </source>
</evidence>
<dbReference type="Pfam" id="PF25438">
    <property type="entry name" value="DUF7896"/>
    <property type="match status" value="1"/>
</dbReference>
<dbReference type="EMBL" id="JBHGVX010000006">
    <property type="protein sequence ID" value="KAL1795133.1"/>
    <property type="molecule type" value="Genomic_DNA"/>
</dbReference>
<feature type="region of interest" description="Disordered" evidence="1">
    <location>
        <begin position="152"/>
        <end position="184"/>
    </location>
</feature>
<feature type="compositionally biased region" description="Polar residues" evidence="1">
    <location>
        <begin position="428"/>
        <end position="437"/>
    </location>
</feature>
<accession>A0ABR3UGN0</accession>
<evidence type="ECO:0000259" key="2">
    <source>
        <dbReference type="Pfam" id="PF25438"/>
    </source>
</evidence>
<evidence type="ECO:0000313" key="4">
    <source>
        <dbReference type="Proteomes" id="UP001578633"/>
    </source>
</evidence>
<organism evidence="3 4">
    <name type="scientific">Alternaria dauci</name>
    <dbReference type="NCBI Taxonomy" id="48095"/>
    <lineage>
        <taxon>Eukaryota</taxon>
        <taxon>Fungi</taxon>
        <taxon>Dikarya</taxon>
        <taxon>Ascomycota</taxon>
        <taxon>Pezizomycotina</taxon>
        <taxon>Dothideomycetes</taxon>
        <taxon>Pleosporomycetidae</taxon>
        <taxon>Pleosporales</taxon>
        <taxon>Pleosporineae</taxon>
        <taxon>Pleosporaceae</taxon>
        <taxon>Alternaria</taxon>
        <taxon>Alternaria sect. Porri</taxon>
    </lineage>
</organism>
<reference evidence="3 4" key="1">
    <citation type="submission" date="2024-09" db="EMBL/GenBank/DDBJ databases">
        <title>T2T genomes of carrot and Alternaria dauci and their utility for understanding host-pathogen interaction during carrot leaf blight disease.</title>
        <authorList>
            <person name="Liu W."/>
            <person name="Xu S."/>
            <person name="Ou C."/>
            <person name="Liu X."/>
            <person name="Zhuang F."/>
            <person name="Deng X.W."/>
        </authorList>
    </citation>
    <scope>NUCLEOTIDE SEQUENCE [LARGE SCALE GENOMIC DNA]</scope>
    <source>
        <strain evidence="3 4">A2016</strain>
    </source>
</reference>
<protein>
    <recommendedName>
        <fullName evidence="2">DUF7896 domain-containing protein</fullName>
    </recommendedName>
</protein>
<feature type="region of interest" description="Disordered" evidence="1">
    <location>
        <begin position="534"/>
        <end position="563"/>
    </location>
</feature>
<feature type="region of interest" description="Disordered" evidence="1">
    <location>
        <begin position="253"/>
        <end position="284"/>
    </location>
</feature>
<dbReference type="PANTHER" id="PTHR42031">
    <property type="entry name" value="KEY LIME PATHOGENICITY PROTEIN"/>
    <property type="match status" value="1"/>
</dbReference>
<name>A0ABR3UGN0_9PLEO</name>
<dbReference type="PANTHER" id="PTHR42031:SF1">
    <property type="entry name" value="KEY LIME PATHOGENICITY PROTEIN"/>
    <property type="match status" value="1"/>
</dbReference>